<feature type="transmembrane region" description="Helical" evidence="7">
    <location>
        <begin position="427"/>
        <end position="446"/>
    </location>
</feature>
<feature type="transmembrane region" description="Helical" evidence="7">
    <location>
        <begin position="72"/>
        <end position="89"/>
    </location>
</feature>
<accession>A0ABP8G854</accession>
<feature type="transmembrane region" description="Helical" evidence="7">
    <location>
        <begin position="150"/>
        <end position="169"/>
    </location>
</feature>
<evidence type="ECO:0000259" key="8">
    <source>
        <dbReference type="Pfam" id="PF13515"/>
    </source>
</evidence>
<evidence type="ECO:0000256" key="7">
    <source>
        <dbReference type="SAM" id="Phobius"/>
    </source>
</evidence>
<protein>
    <recommendedName>
        <fullName evidence="8">Integral membrane bound transporter domain-containing protein</fullName>
    </recommendedName>
</protein>
<keyword evidence="3 7" id="KW-0812">Transmembrane</keyword>
<name>A0ABP8G854_9BACT</name>
<dbReference type="RefSeq" id="WP_344981339.1">
    <property type="nucleotide sequence ID" value="NZ_BAABFN010000022.1"/>
</dbReference>
<sequence length="740" mass="80831">MNPSTLTSPIRNVILNEYFEPVIGKAFRVTLSLIIPFIWGIATGRTAESVWIALGAELLAMVDYRGTYPRRIAVLVVSTLIAAVCTFLGTWAGSYFVWSVLGMGLLAVLGGFLRNTGDHGPGVVLAGLLLFLFSLEHPGHPAEALYRSSLVLRGGAWALALILITWPMVPLSPLRRSVALTWKAVADLLDVLGQDDPDAGHPDYARPAKIEEKEIALRDAITHSMAIISRKQALRPGKDNEVFARLAELRKTASLLGASLAAVRTNLETVYRLKVPVPSSLITNILNAFSHATQRVALAIISNRAEDRAMAALRVERATRSLHLLGKNMEEQTLSPAETLTLRNLESAFSEALEQLQESIRLLNTAPRSAFLSTISFRNLFSGIAILQGVPSFKDEWNPRSFIFRFSLRLGLAVAIGIALYKGFHIVRGYWIAMTVMIVLQPEFGATFKKAGQRITGTVTGIIAGSLLLLVQLPLWAVLTLAALSCFFLVYFVRKNYAVAVFFVTIMLVTTLEIAAPVSLSTTIYRLANTLAGCLLALAAGYAFWPLWERTRFPALITQAIRANQAYLERLARLLEQAAPDKQGMLTRYRRKAEGANSNAYASLQRMMAEPAHKRHKLEQAYALTSYNVRLTRQINAIAGRASYSDAAAAAPELSRFTALALPAMGQLAAAAEKGTSPGPPPSFMPVINAFGERIQALSGAGEQDGLLQDYLFLQAQADKMIYELQGMFLALGDPQPRPA</sequence>
<feature type="transmembrane region" description="Helical" evidence="7">
    <location>
        <begin position="497"/>
        <end position="515"/>
    </location>
</feature>
<dbReference type="InterPro" id="IPR049453">
    <property type="entry name" value="Memb_transporter_dom"/>
</dbReference>
<evidence type="ECO:0000256" key="2">
    <source>
        <dbReference type="ARBA" id="ARBA00022475"/>
    </source>
</evidence>
<evidence type="ECO:0000313" key="9">
    <source>
        <dbReference type="EMBL" id="GAA4319222.1"/>
    </source>
</evidence>
<reference evidence="10" key="1">
    <citation type="journal article" date="2019" name="Int. J. Syst. Evol. Microbiol.">
        <title>The Global Catalogue of Microorganisms (GCM) 10K type strain sequencing project: providing services to taxonomists for standard genome sequencing and annotation.</title>
        <authorList>
            <consortium name="The Broad Institute Genomics Platform"/>
            <consortium name="The Broad Institute Genome Sequencing Center for Infectious Disease"/>
            <person name="Wu L."/>
            <person name="Ma J."/>
        </authorList>
    </citation>
    <scope>NUCLEOTIDE SEQUENCE [LARGE SCALE GENOMIC DNA]</scope>
    <source>
        <strain evidence="10">JCM 17664</strain>
    </source>
</reference>
<gene>
    <name evidence="9" type="ORF">GCM10023143_32510</name>
</gene>
<keyword evidence="4 7" id="KW-1133">Transmembrane helix</keyword>
<comment type="caution">
    <text evidence="9">The sequence shown here is derived from an EMBL/GenBank/DDBJ whole genome shotgun (WGS) entry which is preliminary data.</text>
</comment>
<dbReference type="Pfam" id="PF13515">
    <property type="entry name" value="FUSC_2"/>
    <property type="match status" value="1"/>
</dbReference>
<feature type="transmembrane region" description="Helical" evidence="7">
    <location>
        <begin position="527"/>
        <end position="548"/>
    </location>
</feature>
<feature type="transmembrane region" description="Helical" evidence="7">
    <location>
        <begin position="402"/>
        <end position="421"/>
    </location>
</feature>
<evidence type="ECO:0000313" key="10">
    <source>
        <dbReference type="Proteomes" id="UP001501207"/>
    </source>
</evidence>
<evidence type="ECO:0000256" key="5">
    <source>
        <dbReference type="ARBA" id="ARBA00023136"/>
    </source>
</evidence>
<organism evidence="9 10">
    <name type="scientific">Compostibacter hankyongensis</name>
    <dbReference type="NCBI Taxonomy" id="1007089"/>
    <lineage>
        <taxon>Bacteria</taxon>
        <taxon>Pseudomonadati</taxon>
        <taxon>Bacteroidota</taxon>
        <taxon>Chitinophagia</taxon>
        <taxon>Chitinophagales</taxon>
        <taxon>Chitinophagaceae</taxon>
        <taxon>Compostibacter</taxon>
    </lineage>
</organism>
<evidence type="ECO:0000256" key="4">
    <source>
        <dbReference type="ARBA" id="ARBA00022989"/>
    </source>
</evidence>
<feature type="transmembrane region" description="Helical" evidence="7">
    <location>
        <begin position="120"/>
        <end position="138"/>
    </location>
</feature>
<keyword evidence="5 7" id="KW-0472">Membrane</keyword>
<feature type="transmembrane region" description="Helical" evidence="7">
    <location>
        <begin position="95"/>
        <end position="113"/>
    </location>
</feature>
<keyword evidence="2" id="KW-1003">Cell membrane</keyword>
<evidence type="ECO:0000256" key="1">
    <source>
        <dbReference type="ARBA" id="ARBA00004651"/>
    </source>
</evidence>
<proteinExistence type="inferred from homology"/>
<feature type="domain" description="Integral membrane bound transporter" evidence="8">
    <location>
        <begin position="418"/>
        <end position="539"/>
    </location>
</feature>
<dbReference type="Proteomes" id="UP001501207">
    <property type="component" value="Unassembled WGS sequence"/>
</dbReference>
<comment type="similarity">
    <text evidence="6">Belongs to the YccS/YhfK family.</text>
</comment>
<evidence type="ECO:0000256" key="6">
    <source>
        <dbReference type="ARBA" id="ARBA00043993"/>
    </source>
</evidence>
<dbReference type="PANTHER" id="PTHR30509:SF8">
    <property type="entry name" value="INNER MEMBRANE PROTEIN YCCS"/>
    <property type="match status" value="1"/>
</dbReference>
<evidence type="ECO:0000256" key="3">
    <source>
        <dbReference type="ARBA" id="ARBA00022692"/>
    </source>
</evidence>
<dbReference type="EMBL" id="BAABFN010000022">
    <property type="protein sequence ID" value="GAA4319222.1"/>
    <property type="molecule type" value="Genomic_DNA"/>
</dbReference>
<keyword evidence="10" id="KW-1185">Reference proteome</keyword>
<feature type="transmembrane region" description="Helical" evidence="7">
    <location>
        <begin position="467"/>
        <end position="491"/>
    </location>
</feature>
<comment type="subcellular location">
    <subcellularLocation>
        <location evidence="1">Cell membrane</location>
        <topology evidence="1">Multi-pass membrane protein</topology>
    </subcellularLocation>
</comment>
<dbReference type="PANTHER" id="PTHR30509">
    <property type="entry name" value="P-HYDROXYBENZOIC ACID EFFLUX PUMP SUBUNIT-RELATED"/>
    <property type="match status" value="1"/>
</dbReference>